<name>C4NTA0_9CAUD</name>
<feature type="region of interest" description="Disordered" evidence="1">
    <location>
        <begin position="14"/>
        <end position="35"/>
    </location>
</feature>
<dbReference type="EMBL" id="FJ591094">
    <property type="protein sequence ID" value="ACL81366.1"/>
    <property type="molecule type" value="Genomic_DNA"/>
</dbReference>
<dbReference type="OrthoDB" id="41516at10239"/>
<evidence type="ECO:0000313" key="3">
    <source>
        <dbReference type="Proteomes" id="UP000002342"/>
    </source>
</evidence>
<dbReference type="RefSeq" id="YP_002898948.1">
    <property type="nucleotide sequence ID" value="NC_012696.1"/>
</dbReference>
<reference evidence="2 3" key="1">
    <citation type="journal article" date="2009" name="Environ. Microbiol.">
        <title>Genome sequences of two novel phages infecting marine roseobacters.</title>
        <authorList>
            <person name="Zhao Y."/>
            <person name="Wang K."/>
            <person name="Jiao N."/>
            <person name="Chen F."/>
        </authorList>
    </citation>
    <scope>NUCLEOTIDE SEQUENCE</scope>
    <source>
        <strain evidence="2">EE36P1</strain>
    </source>
</reference>
<accession>C4NTA0</accession>
<proteinExistence type="predicted"/>
<evidence type="ECO:0000313" key="2">
    <source>
        <dbReference type="EMBL" id="ACL81366.1"/>
    </source>
</evidence>
<sequence>MIYPHILVLSHKDDVHSSSMNCKPHGPGPCRDPDN</sequence>
<dbReference type="KEGG" id="vg:7874753"/>
<evidence type="ECO:0000256" key="1">
    <source>
        <dbReference type="SAM" id="MobiDB-lite"/>
    </source>
</evidence>
<protein>
    <submittedName>
        <fullName evidence="2">Uncharacterized protein</fullName>
    </submittedName>
</protein>
<organism evidence="2 3">
    <name type="scientific">Sulfitobacter phage EE36phi1</name>
    <dbReference type="NCBI Taxonomy" id="490913"/>
    <lineage>
        <taxon>Viruses</taxon>
        <taxon>Duplodnaviria</taxon>
        <taxon>Heunggongvirae</taxon>
        <taxon>Uroviricota</taxon>
        <taxon>Caudoviricetes</taxon>
        <taxon>Schitoviridae</taxon>
        <taxon>Rhodovirinae</taxon>
        <taxon>Aorunvirus</taxon>
        <taxon>Aorunvirus EE36phi1</taxon>
    </lineage>
</organism>
<dbReference type="GeneID" id="7874753"/>
<keyword evidence="3" id="KW-1185">Reference proteome</keyword>
<dbReference type="Proteomes" id="UP000002342">
    <property type="component" value="Segment"/>
</dbReference>